<dbReference type="OrthoDB" id="6407151at2759"/>
<evidence type="ECO:0000259" key="2">
    <source>
        <dbReference type="PROSITE" id="PS50940"/>
    </source>
</evidence>
<dbReference type="PANTHER" id="PTHR22933:SF43">
    <property type="entry name" value="LP10131P"/>
    <property type="match status" value="1"/>
</dbReference>
<reference evidence="3 4" key="1">
    <citation type="journal article" date="2019" name="Sci. Rep.">
        <title>Orb-weaving spider Araneus ventricosus genome elucidates the spidroin gene catalogue.</title>
        <authorList>
            <person name="Kono N."/>
            <person name="Nakamura H."/>
            <person name="Ohtoshi R."/>
            <person name="Moran D.A.P."/>
            <person name="Shinohara A."/>
            <person name="Yoshida Y."/>
            <person name="Fujiwara M."/>
            <person name="Mori M."/>
            <person name="Tomita M."/>
            <person name="Arakawa K."/>
        </authorList>
    </citation>
    <scope>NUCLEOTIDE SEQUENCE [LARGE SCALE GENOMIC DNA]</scope>
</reference>
<organism evidence="3 4">
    <name type="scientific">Araneus ventricosus</name>
    <name type="common">Orbweaver spider</name>
    <name type="synonym">Epeira ventricosa</name>
    <dbReference type="NCBI Taxonomy" id="182803"/>
    <lineage>
        <taxon>Eukaryota</taxon>
        <taxon>Metazoa</taxon>
        <taxon>Ecdysozoa</taxon>
        <taxon>Arthropoda</taxon>
        <taxon>Chelicerata</taxon>
        <taxon>Arachnida</taxon>
        <taxon>Araneae</taxon>
        <taxon>Araneomorphae</taxon>
        <taxon>Entelegynae</taxon>
        <taxon>Araneoidea</taxon>
        <taxon>Araneidae</taxon>
        <taxon>Araneus</taxon>
    </lineage>
</organism>
<name>A0A4Y2B7C9_ARAVE</name>
<evidence type="ECO:0000313" key="3">
    <source>
        <dbReference type="EMBL" id="GBL87687.1"/>
    </source>
</evidence>
<dbReference type="InterPro" id="IPR036508">
    <property type="entry name" value="Chitin-bd_dom_sf"/>
</dbReference>
<feature type="region of interest" description="Disordered" evidence="1">
    <location>
        <begin position="198"/>
        <end position="219"/>
    </location>
</feature>
<dbReference type="SUPFAM" id="SSF57625">
    <property type="entry name" value="Invertebrate chitin-binding proteins"/>
    <property type="match status" value="1"/>
</dbReference>
<dbReference type="PANTHER" id="PTHR22933">
    <property type="entry name" value="FI18007P1-RELATED"/>
    <property type="match status" value="1"/>
</dbReference>
<sequence>MGLWDEQYFRVVQHGVSFSSQSGCEKDNEVRVFCKKRQYNLITHTSCGNLPVFLQIHIRMKITSILSILLIGCVAISSSMPRRAKREAYDLPDGINLLLNADLRSTFTCQGDGYYADVDNNCQIFHVCYGHEEGSPRQWSFACGNQTVFNQLTFTCSYPEEAIPCNKAPDFFYLNGNVQKGDPEVPFLEDQDVQNAAPLIPGYNEVDSRNADSARPNRG</sequence>
<accession>A0A4Y2B7C9</accession>
<evidence type="ECO:0000313" key="4">
    <source>
        <dbReference type="Proteomes" id="UP000499080"/>
    </source>
</evidence>
<dbReference type="InterPro" id="IPR052976">
    <property type="entry name" value="Scoloptoxin-like"/>
</dbReference>
<gene>
    <name evidence="3" type="ORF">AVEN_81316_1</name>
</gene>
<dbReference type="EMBL" id="BGPR01000055">
    <property type="protein sequence ID" value="GBL87687.1"/>
    <property type="molecule type" value="Genomic_DNA"/>
</dbReference>
<dbReference type="AlphaFoldDB" id="A0A4Y2B7C9"/>
<dbReference type="Proteomes" id="UP000499080">
    <property type="component" value="Unassembled WGS sequence"/>
</dbReference>
<dbReference type="PROSITE" id="PS50940">
    <property type="entry name" value="CHIT_BIND_II"/>
    <property type="match status" value="1"/>
</dbReference>
<dbReference type="Pfam" id="PF01607">
    <property type="entry name" value="CBM_14"/>
    <property type="match status" value="1"/>
</dbReference>
<keyword evidence="4" id="KW-1185">Reference proteome</keyword>
<feature type="domain" description="Chitin-binding type-2" evidence="2">
    <location>
        <begin position="106"/>
        <end position="167"/>
    </location>
</feature>
<dbReference type="GO" id="GO:0008061">
    <property type="term" value="F:chitin binding"/>
    <property type="evidence" value="ECO:0007669"/>
    <property type="project" value="InterPro"/>
</dbReference>
<dbReference type="SMART" id="SM00494">
    <property type="entry name" value="ChtBD2"/>
    <property type="match status" value="1"/>
</dbReference>
<dbReference type="InterPro" id="IPR002557">
    <property type="entry name" value="Chitin-bd_dom"/>
</dbReference>
<protein>
    <recommendedName>
        <fullName evidence="2">Chitin-binding type-2 domain-containing protein</fullName>
    </recommendedName>
</protein>
<evidence type="ECO:0000256" key="1">
    <source>
        <dbReference type="SAM" id="MobiDB-lite"/>
    </source>
</evidence>
<proteinExistence type="predicted"/>
<comment type="caution">
    <text evidence="3">The sequence shown here is derived from an EMBL/GenBank/DDBJ whole genome shotgun (WGS) entry which is preliminary data.</text>
</comment>
<dbReference type="Gene3D" id="2.170.140.10">
    <property type="entry name" value="Chitin binding domain"/>
    <property type="match status" value="1"/>
</dbReference>
<dbReference type="GO" id="GO:0005576">
    <property type="term" value="C:extracellular region"/>
    <property type="evidence" value="ECO:0007669"/>
    <property type="project" value="InterPro"/>
</dbReference>